<dbReference type="InterPro" id="IPR023393">
    <property type="entry name" value="START-like_dom_sf"/>
</dbReference>
<dbReference type="Proteomes" id="UP000298154">
    <property type="component" value="Unassembled WGS sequence"/>
</dbReference>
<comment type="caution">
    <text evidence="1">The sequence shown here is derived from an EMBL/GenBank/DDBJ whole genome shotgun (WGS) entry which is preliminary data.</text>
</comment>
<dbReference type="EMBL" id="SOHK01000012">
    <property type="protein sequence ID" value="TFD66307.1"/>
    <property type="molecule type" value="Genomic_DNA"/>
</dbReference>
<keyword evidence="2" id="KW-1185">Reference proteome</keyword>
<dbReference type="AlphaFoldDB" id="A0A4R9APL7"/>
<proteinExistence type="predicted"/>
<accession>A0A4R9APL7</accession>
<dbReference type="Gene3D" id="3.30.530.20">
    <property type="match status" value="1"/>
</dbReference>
<dbReference type="Pfam" id="PF10604">
    <property type="entry name" value="Polyketide_cyc2"/>
    <property type="match status" value="1"/>
</dbReference>
<name>A0A4R9APL7_9MICO</name>
<gene>
    <name evidence="1" type="ORF">E3T47_07295</name>
</gene>
<evidence type="ECO:0000313" key="2">
    <source>
        <dbReference type="Proteomes" id="UP000298154"/>
    </source>
</evidence>
<evidence type="ECO:0008006" key="3">
    <source>
        <dbReference type="Google" id="ProtNLM"/>
    </source>
</evidence>
<evidence type="ECO:0000313" key="1">
    <source>
        <dbReference type="EMBL" id="TFD66307.1"/>
    </source>
</evidence>
<dbReference type="RefSeq" id="WP_134555448.1">
    <property type="nucleotide sequence ID" value="NZ_SOHK01000012.1"/>
</dbReference>
<organism evidence="1 2">
    <name type="scientific">Cryobacterium ruanii</name>
    <dbReference type="NCBI Taxonomy" id="1259197"/>
    <lineage>
        <taxon>Bacteria</taxon>
        <taxon>Bacillati</taxon>
        <taxon>Actinomycetota</taxon>
        <taxon>Actinomycetes</taxon>
        <taxon>Micrococcales</taxon>
        <taxon>Microbacteriaceae</taxon>
        <taxon>Cryobacterium</taxon>
    </lineage>
</organism>
<dbReference type="OrthoDB" id="4164084at2"/>
<dbReference type="SUPFAM" id="SSF55961">
    <property type="entry name" value="Bet v1-like"/>
    <property type="match status" value="1"/>
</dbReference>
<dbReference type="InterPro" id="IPR019587">
    <property type="entry name" value="Polyketide_cyclase/dehydratase"/>
</dbReference>
<sequence>MEYIESRVINASRATIANILADIRRLPEWNPAILSVTAIDPRALVGKPYPIRAKLPGSPTITYEHVSTDSVVWRLDGLQAHETGAWNLVSVGDHKTKVTHAITHSGAIFRVLAGAFRTVPGLRLDRLQRRAEYVHERTRPGDVNDRPEVSG</sequence>
<reference evidence="1 2" key="1">
    <citation type="submission" date="2019-03" db="EMBL/GenBank/DDBJ databases">
        <title>Genomics of glacier-inhabiting Cryobacterium strains.</title>
        <authorList>
            <person name="Liu Q."/>
            <person name="Xin Y.-H."/>
        </authorList>
    </citation>
    <scope>NUCLEOTIDE SEQUENCE [LARGE SCALE GENOMIC DNA]</scope>
    <source>
        <strain evidence="1 2">Sr36</strain>
    </source>
</reference>
<protein>
    <recommendedName>
        <fullName evidence="3">SRPBCC family protein</fullName>
    </recommendedName>
</protein>